<evidence type="ECO:0000256" key="2">
    <source>
        <dbReference type="ARBA" id="ARBA00022777"/>
    </source>
</evidence>
<dbReference type="InterPro" id="IPR003018">
    <property type="entry name" value="GAF"/>
</dbReference>
<gene>
    <name evidence="7" type="ORF">DEQ80_09910</name>
</gene>
<evidence type="ECO:0000259" key="5">
    <source>
        <dbReference type="PROSITE" id="PS50112"/>
    </source>
</evidence>
<dbReference type="AlphaFoldDB" id="A0A3D1JHW1"/>
<proteinExistence type="predicted"/>
<protein>
    <recommendedName>
        <fullName evidence="9">GAF domain-containing protein</fullName>
    </recommendedName>
</protein>
<feature type="domain" description="PAS" evidence="5">
    <location>
        <begin position="153"/>
        <end position="223"/>
    </location>
</feature>
<dbReference type="SMART" id="SM00448">
    <property type="entry name" value="REC"/>
    <property type="match status" value="1"/>
</dbReference>
<dbReference type="InterPro" id="IPR006675">
    <property type="entry name" value="HDIG_dom"/>
</dbReference>
<dbReference type="Pfam" id="PF13492">
    <property type="entry name" value="GAF_3"/>
    <property type="match status" value="1"/>
</dbReference>
<dbReference type="SUPFAM" id="SSF52172">
    <property type="entry name" value="CheY-like"/>
    <property type="match status" value="1"/>
</dbReference>
<dbReference type="PROSITE" id="PS50110">
    <property type="entry name" value="RESPONSE_REGULATORY"/>
    <property type="match status" value="1"/>
</dbReference>
<dbReference type="InterPro" id="IPR003607">
    <property type="entry name" value="HD/PDEase_dom"/>
</dbReference>
<feature type="domain" description="Response regulatory" evidence="4">
    <location>
        <begin position="20"/>
        <end position="135"/>
    </location>
</feature>
<dbReference type="Proteomes" id="UP000264141">
    <property type="component" value="Unassembled WGS sequence"/>
</dbReference>
<feature type="domain" description="HD-GYP" evidence="6">
    <location>
        <begin position="613"/>
        <end position="802"/>
    </location>
</feature>
<dbReference type="Gene3D" id="1.10.3210.10">
    <property type="entry name" value="Hypothetical protein af1432"/>
    <property type="match status" value="1"/>
</dbReference>
<dbReference type="Gene3D" id="3.30.450.40">
    <property type="match status" value="2"/>
</dbReference>
<name>A0A3D1JHW1_9CHLR</name>
<keyword evidence="3" id="KW-0597">Phosphoprotein</keyword>
<evidence type="ECO:0000256" key="1">
    <source>
        <dbReference type="ARBA" id="ARBA00022679"/>
    </source>
</evidence>
<dbReference type="Pfam" id="PF13185">
    <property type="entry name" value="GAF_2"/>
    <property type="match status" value="1"/>
</dbReference>
<accession>A0A3D1JHW1</accession>
<dbReference type="InterPro" id="IPR001789">
    <property type="entry name" value="Sig_transdc_resp-reg_receiver"/>
</dbReference>
<dbReference type="GO" id="GO:0016301">
    <property type="term" value="F:kinase activity"/>
    <property type="evidence" value="ECO:0007669"/>
    <property type="project" value="UniProtKB-KW"/>
</dbReference>
<dbReference type="Pfam" id="PF13487">
    <property type="entry name" value="HD_5"/>
    <property type="match status" value="1"/>
</dbReference>
<evidence type="ECO:0008006" key="9">
    <source>
        <dbReference type="Google" id="ProtNLM"/>
    </source>
</evidence>
<reference evidence="7 8" key="1">
    <citation type="journal article" date="2018" name="Nat. Biotechnol.">
        <title>A standardized bacterial taxonomy based on genome phylogeny substantially revises the tree of life.</title>
        <authorList>
            <person name="Parks D.H."/>
            <person name="Chuvochina M."/>
            <person name="Waite D.W."/>
            <person name="Rinke C."/>
            <person name="Skarshewski A."/>
            <person name="Chaumeil P.A."/>
            <person name="Hugenholtz P."/>
        </authorList>
    </citation>
    <scope>NUCLEOTIDE SEQUENCE [LARGE SCALE GENOMIC DNA]</scope>
    <source>
        <strain evidence="7">UBA8781</strain>
    </source>
</reference>
<dbReference type="PANTHER" id="PTHR45228">
    <property type="entry name" value="CYCLIC DI-GMP PHOSPHODIESTERASE TM_0186-RELATED"/>
    <property type="match status" value="1"/>
</dbReference>
<sequence length="802" mass="91017">MNSPLSPPPSPSPAGDSLLRVLIVEDTPADAELMALRLKQEGFRLIWQRVETELEYLRELEQPYDLILSDWSLPQFSGLKALQIMRERGMDRPFILVSGSIGEEAAVAAMRLGAYDYLLKDRLDRLGQAVKNALEQKRTREEYQKASKALEASEAELRALFASMRDVVLVIDREGVYLKIAPTNPELLYRPADELLGKRLDELFPPEQAGAFLQTIRRVLETRRTEIIEYELEIGGRSIWFETSVSPMTPESVIWVARDISERKRHLRRQEALAMLGRELAALRDPALIARTALRALEPMIGCAYFAVALINHEPRALQILYAALEGVELDVRLYPLLELDQNRPGSICAQVIEARKPLIFTDPLSIQNGLVGLLNSQGEEMRSACCLPMMAEDRVIGLVELQSPKEEEYQPEDLEWLSVVVNQVGLSIQNAILFAREQQRVSELMALQKIDSAVVAHLSPQQTLEILLDQVVGTLRVDAAAILRYNPVSQTLEYAHGRGFRTPVIETTCLPLQSEQVMQTVLRRRILHGRELRGGTDFFRQGVWAGEGFNNYLAVPLVSGARLIGVCELYHRASFHADADWLRMLETLAGQAALVVEHLQIFQDLQRLNAELLKAYDDTIAGWSQAMDLRDKETENHTRRVTELTVRLARELGMSEEQIQHVRRGALLHDIGKLGVPDAILSKVDALTAEEWEVMRRHPQMAYEMLYPIEYLRPALDIPYCHHEKWDGSGYPRGLKGEEIPLAARMFTLADVYDALTSDRPYRRAWSRARALNYLREQAGKHFDPRLVEVFFSLLQTGELE</sequence>
<dbReference type="InterPro" id="IPR013656">
    <property type="entry name" value="PAS_4"/>
</dbReference>
<dbReference type="SUPFAM" id="SSF109604">
    <property type="entry name" value="HD-domain/PDEase-like"/>
    <property type="match status" value="1"/>
</dbReference>
<dbReference type="SUPFAM" id="SSF55781">
    <property type="entry name" value="GAF domain-like"/>
    <property type="match status" value="2"/>
</dbReference>
<dbReference type="NCBIfam" id="TIGR00229">
    <property type="entry name" value="sensory_box"/>
    <property type="match status" value="1"/>
</dbReference>
<dbReference type="NCBIfam" id="TIGR00277">
    <property type="entry name" value="HDIG"/>
    <property type="match status" value="1"/>
</dbReference>
<evidence type="ECO:0000259" key="6">
    <source>
        <dbReference type="PROSITE" id="PS51832"/>
    </source>
</evidence>
<dbReference type="PROSITE" id="PS50112">
    <property type="entry name" value="PAS"/>
    <property type="match status" value="1"/>
</dbReference>
<dbReference type="GO" id="GO:0000160">
    <property type="term" value="P:phosphorelay signal transduction system"/>
    <property type="evidence" value="ECO:0007669"/>
    <property type="project" value="InterPro"/>
</dbReference>
<dbReference type="STRING" id="229919.GCA_001050195_02640"/>
<dbReference type="InterPro" id="IPR052020">
    <property type="entry name" value="Cyclic_di-GMP/3'3'-cGAMP_PDE"/>
</dbReference>
<dbReference type="Pfam" id="PF00072">
    <property type="entry name" value="Response_reg"/>
    <property type="match status" value="1"/>
</dbReference>
<dbReference type="InterPro" id="IPR037522">
    <property type="entry name" value="HD_GYP_dom"/>
</dbReference>
<evidence type="ECO:0000259" key="4">
    <source>
        <dbReference type="PROSITE" id="PS50110"/>
    </source>
</evidence>
<dbReference type="CDD" id="cd00156">
    <property type="entry name" value="REC"/>
    <property type="match status" value="1"/>
</dbReference>
<dbReference type="InterPro" id="IPR011006">
    <property type="entry name" value="CheY-like_superfamily"/>
</dbReference>
<keyword evidence="1" id="KW-0808">Transferase</keyword>
<dbReference type="InterPro" id="IPR029016">
    <property type="entry name" value="GAF-like_dom_sf"/>
</dbReference>
<dbReference type="PANTHER" id="PTHR45228:SF1">
    <property type="entry name" value="CYCLIC DI-GMP PHOSPHODIESTERASE TM_0186"/>
    <property type="match status" value="1"/>
</dbReference>
<comment type="caution">
    <text evidence="7">The sequence shown here is derived from an EMBL/GenBank/DDBJ whole genome shotgun (WGS) entry which is preliminary data.</text>
</comment>
<evidence type="ECO:0000313" key="7">
    <source>
        <dbReference type="EMBL" id="HCE18161.1"/>
    </source>
</evidence>
<dbReference type="InterPro" id="IPR035965">
    <property type="entry name" value="PAS-like_dom_sf"/>
</dbReference>
<dbReference type="EMBL" id="DPBP01000038">
    <property type="protein sequence ID" value="HCE18161.1"/>
    <property type="molecule type" value="Genomic_DNA"/>
</dbReference>
<dbReference type="InterPro" id="IPR000014">
    <property type="entry name" value="PAS"/>
</dbReference>
<dbReference type="SMART" id="SM00471">
    <property type="entry name" value="HDc"/>
    <property type="match status" value="1"/>
</dbReference>
<dbReference type="CDD" id="cd00077">
    <property type="entry name" value="HDc"/>
    <property type="match status" value="1"/>
</dbReference>
<dbReference type="SMART" id="SM00091">
    <property type="entry name" value="PAS"/>
    <property type="match status" value="1"/>
</dbReference>
<dbReference type="CDD" id="cd00130">
    <property type="entry name" value="PAS"/>
    <property type="match status" value="1"/>
</dbReference>
<dbReference type="Gene3D" id="3.40.50.2300">
    <property type="match status" value="1"/>
</dbReference>
<dbReference type="PROSITE" id="PS51832">
    <property type="entry name" value="HD_GYP"/>
    <property type="match status" value="1"/>
</dbReference>
<keyword evidence="2" id="KW-0418">Kinase</keyword>
<dbReference type="SUPFAM" id="SSF55785">
    <property type="entry name" value="PYP-like sensor domain (PAS domain)"/>
    <property type="match status" value="1"/>
</dbReference>
<evidence type="ECO:0000313" key="8">
    <source>
        <dbReference type="Proteomes" id="UP000264141"/>
    </source>
</evidence>
<organism evidence="7 8">
    <name type="scientific">Anaerolinea thermolimosa</name>
    <dbReference type="NCBI Taxonomy" id="229919"/>
    <lineage>
        <taxon>Bacteria</taxon>
        <taxon>Bacillati</taxon>
        <taxon>Chloroflexota</taxon>
        <taxon>Anaerolineae</taxon>
        <taxon>Anaerolineales</taxon>
        <taxon>Anaerolineaceae</taxon>
        <taxon>Anaerolinea</taxon>
    </lineage>
</organism>
<dbReference type="SMART" id="SM00065">
    <property type="entry name" value="GAF"/>
    <property type="match status" value="2"/>
</dbReference>
<evidence type="ECO:0000256" key="3">
    <source>
        <dbReference type="PROSITE-ProRule" id="PRU00169"/>
    </source>
</evidence>
<dbReference type="Gene3D" id="3.30.450.20">
    <property type="entry name" value="PAS domain"/>
    <property type="match status" value="1"/>
</dbReference>
<feature type="modified residue" description="4-aspartylphosphate" evidence="3">
    <location>
        <position position="70"/>
    </location>
</feature>
<dbReference type="Pfam" id="PF08448">
    <property type="entry name" value="PAS_4"/>
    <property type="match status" value="1"/>
</dbReference>